<accession>A0A2K9Z1Q0</accession>
<name>A0A2K9Z1Q0_RHILE</name>
<evidence type="ECO:0000313" key="2">
    <source>
        <dbReference type="EMBL" id="AUW42158.1"/>
    </source>
</evidence>
<feature type="region of interest" description="Disordered" evidence="1">
    <location>
        <begin position="1"/>
        <end position="64"/>
    </location>
</feature>
<feature type="compositionally biased region" description="Basic and acidic residues" evidence="1">
    <location>
        <begin position="35"/>
        <end position="49"/>
    </location>
</feature>
<gene>
    <name evidence="2" type="ORF">CUJ84_Chr001778</name>
</gene>
<reference evidence="2 3" key="1">
    <citation type="submission" date="2017-11" db="EMBL/GenBank/DDBJ databases">
        <title>Complete genome of Rhizobium leguminosarum Norway, an ineffective micro-symbiont.</title>
        <authorList>
            <person name="Hoffrichter A."/>
            <person name="Liang J."/>
            <person name="Brachmann A."/>
            <person name="Marin M."/>
        </authorList>
    </citation>
    <scope>NUCLEOTIDE SEQUENCE [LARGE SCALE GENOMIC DNA]</scope>
    <source>
        <strain evidence="2 3">Norway</strain>
    </source>
</reference>
<dbReference type="AlphaFoldDB" id="A0A2K9Z1Q0"/>
<dbReference type="EMBL" id="CP025012">
    <property type="protein sequence ID" value="AUW42158.1"/>
    <property type="molecule type" value="Genomic_DNA"/>
</dbReference>
<dbReference type="Proteomes" id="UP000238523">
    <property type="component" value="Chromosome"/>
</dbReference>
<sequence>MHRREGRDQPCGGQKSGADNTVKETARSAPTESGSAKKGDVIERPDRTRHTTLVFQTRYAGRRH</sequence>
<proteinExistence type="predicted"/>
<evidence type="ECO:0000256" key="1">
    <source>
        <dbReference type="SAM" id="MobiDB-lite"/>
    </source>
</evidence>
<protein>
    <submittedName>
        <fullName evidence="2">Uncharacterized protein</fullName>
    </submittedName>
</protein>
<evidence type="ECO:0000313" key="3">
    <source>
        <dbReference type="Proteomes" id="UP000238523"/>
    </source>
</evidence>
<organism evidence="2 3">
    <name type="scientific">Rhizobium leguminosarum</name>
    <dbReference type="NCBI Taxonomy" id="384"/>
    <lineage>
        <taxon>Bacteria</taxon>
        <taxon>Pseudomonadati</taxon>
        <taxon>Pseudomonadota</taxon>
        <taxon>Alphaproteobacteria</taxon>
        <taxon>Hyphomicrobiales</taxon>
        <taxon>Rhizobiaceae</taxon>
        <taxon>Rhizobium/Agrobacterium group</taxon>
        <taxon>Rhizobium</taxon>
    </lineage>
</organism>